<gene>
    <name evidence="2" type="ORF">KSS95_12705</name>
</gene>
<name>A0ABX8M2F9_9PSED</name>
<keyword evidence="3" id="KW-1185">Reference proteome</keyword>
<dbReference type="Pfam" id="PF00583">
    <property type="entry name" value="Acetyltransf_1"/>
    <property type="match status" value="1"/>
</dbReference>
<dbReference type="CDD" id="cd04301">
    <property type="entry name" value="NAT_SF"/>
    <property type="match status" value="1"/>
</dbReference>
<dbReference type="Proteomes" id="UP001047646">
    <property type="component" value="Chromosome"/>
</dbReference>
<dbReference type="InterPro" id="IPR000182">
    <property type="entry name" value="GNAT_dom"/>
</dbReference>
<evidence type="ECO:0000313" key="3">
    <source>
        <dbReference type="Proteomes" id="UP001047646"/>
    </source>
</evidence>
<dbReference type="EMBL" id="CP077073">
    <property type="protein sequence ID" value="QXH33057.1"/>
    <property type="molecule type" value="Genomic_DNA"/>
</dbReference>
<organism evidence="2 3">
    <name type="scientific">Pseudomonas muyukensis</name>
    <dbReference type="NCBI Taxonomy" id="2842357"/>
    <lineage>
        <taxon>Bacteria</taxon>
        <taxon>Pseudomonadati</taxon>
        <taxon>Pseudomonadota</taxon>
        <taxon>Gammaproteobacteria</taxon>
        <taxon>Pseudomonadales</taxon>
        <taxon>Pseudomonadaceae</taxon>
        <taxon>Pseudomonas</taxon>
    </lineage>
</organism>
<feature type="domain" description="N-acetyltransferase" evidence="1">
    <location>
        <begin position="3"/>
        <end position="157"/>
    </location>
</feature>
<protein>
    <submittedName>
        <fullName evidence="2">GNAT family N-acetyltransferase</fullName>
    </submittedName>
</protein>
<sequence>MAVPIELLQTGPEHADLVRNLYQFYAYESSDWEQEDIEADGRFYVHEPHFQRYWQSPDWSASLILVDGFIAGFVLVERSELPGIDALELADLFVLKKYRRLGVGQAVARQFLSEGPHDWLLRCHGEDAPAVAFCQAVVADLPRPVREIALDDEPQLRNYWVTQRLH</sequence>
<evidence type="ECO:0000259" key="1">
    <source>
        <dbReference type="PROSITE" id="PS51186"/>
    </source>
</evidence>
<dbReference type="PROSITE" id="PS51186">
    <property type="entry name" value="GNAT"/>
    <property type="match status" value="1"/>
</dbReference>
<evidence type="ECO:0000313" key="2">
    <source>
        <dbReference type="EMBL" id="QXH33057.1"/>
    </source>
</evidence>
<reference evidence="2" key="1">
    <citation type="journal article" date="2021" name="Microorganisms">
        <title>The Ever-Expanding Pseudomonas Genus: Description of 43 New Species and Partition of the Pseudomonas putida Group.</title>
        <authorList>
            <person name="Girard L."/>
            <person name="Lood C."/>
            <person name="Hofte M."/>
            <person name="Vandamme P."/>
            <person name="Rokni-Zadeh H."/>
            <person name="van Noort V."/>
            <person name="Lavigne R."/>
            <person name="De Mot R."/>
        </authorList>
    </citation>
    <scope>NUCLEOTIDE SEQUENCE</scope>
    <source>
        <strain evidence="2">COW39</strain>
    </source>
</reference>
<dbReference type="RefSeq" id="WP_217847458.1">
    <property type="nucleotide sequence ID" value="NZ_CP077073.1"/>
</dbReference>
<proteinExistence type="predicted"/>
<accession>A0ABX8M2F9</accession>